<dbReference type="Gene3D" id="1.25.40.10">
    <property type="entry name" value="Tetratricopeptide repeat domain"/>
    <property type="match status" value="1"/>
</dbReference>
<gene>
    <name evidence="2" type="ORF">Hyperionvirus10_7</name>
</gene>
<evidence type="ECO:0000313" key="2">
    <source>
        <dbReference type="EMBL" id="AYV83671.1"/>
    </source>
</evidence>
<keyword evidence="1" id="KW-0175">Coiled coil</keyword>
<dbReference type="EMBL" id="MK072392">
    <property type="protein sequence ID" value="AYV83671.1"/>
    <property type="molecule type" value="Genomic_DNA"/>
</dbReference>
<reference evidence="2" key="1">
    <citation type="submission" date="2018-10" db="EMBL/GenBank/DDBJ databases">
        <title>Hidden diversity of soil giant viruses.</title>
        <authorList>
            <person name="Schulz F."/>
            <person name="Alteio L."/>
            <person name="Goudeau D."/>
            <person name="Ryan E.M."/>
            <person name="Malmstrom R.R."/>
            <person name="Blanchard J."/>
            <person name="Woyke T."/>
        </authorList>
    </citation>
    <scope>NUCLEOTIDE SEQUENCE</scope>
    <source>
        <strain evidence="2">HYV1</strain>
    </source>
</reference>
<sequence length="270" mass="31184">MSAPNPNDLVQAKKGDVNAMMKLGGFYNEQKDKIGAILWYTKAYELKNGSAAAYLGLIYRDIHQVVAEEWFRKAIELEYYRAYSYLGQMYEDKETYHGELSAKDKRALAIYEEGTKHVWRNIRGSLNTVFTFGYNEIIALYIRTKNYSKAEETFERLKATGDLSINICSTRKQLADMYCEIGQGRKALEMHIRNNWPMEDGVTKIYKKYPNEAAMWHVEILNILLEESEKVNTDLKVKLKESENIIADLQLKVSHPLITAETFEDYVSVG</sequence>
<dbReference type="SUPFAM" id="SSF81901">
    <property type="entry name" value="HCP-like"/>
    <property type="match status" value="1"/>
</dbReference>
<proteinExistence type="predicted"/>
<feature type="coiled-coil region" evidence="1">
    <location>
        <begin position="225"/>
        <end position="252"/>
    </location>
</feature>
<dbReference type="SMART" id="SM00671">
    <property type="entry name" value="SEL1"/>
    <property type="match status" value="2"/>
</dbReference>
<protein>
    <recommendedName>
        <fullName evidence="3">Sel1 repeat family protein</fullName>
    </recommendedName>
</protein>
<evidence type="ECO:0008006" key="3">
    <source>
        <dbReference type="Google" id="ProtNLM"/>
    </source>
</evidence>
<evidence type="ECO:0000256" key="1">
    <source>
        <dbReference type="SAM" id="Coils"/>
    </source>
</evidence>
<name>A0A3G5ABJ6_9VIRU</name>
<dbReference type="InterPro" id="IPR006597">
    <property type="entry name" value="Sel1-like"/>
</dbReference>
<dbReference type="InterPro" id="IPR011990">
    <property type="entry name" value="TPR-like_helical_dom_sf"/>
</dbReference>
<accession>A0A3G5ABJ6</accession>
<organism evidence="2">
    <name type="scientific">Hyperionvirus sp</name>
    <dbReference type="NCBI Taxonomy" id="2487770"/>
    <lineage>
        <taxon>Viruses</taxon>
        <taxon>Varidnaviria</taxon>
        <taxon>Bamfordvirae</taxon>
        <taxon>Nucleocytoviricota</taxon>
        <taxon>Megaviricetes</taxon>
        <taxon>Imitervirales</taxon>
        <taxon>Mimiviridae</taxon>
        <taxon>Klosneuvirinae</taxon>
    </lineage>
</organism>